<name>A0A318EYX3_9FIRM</name>
<evidence type="ECO:0000256" key="1">
    <source>
        <dbReference type="ARBA" id="ARBA00007257"/>
    </source>
</evidence>
<evidence type="ECO:0000313" key="5">
    <source>
        <dbReference type="Proteomes" id="UP000247523"/>
    </source>
</evidence>
<evidence type="ECO:0000313" key="4">
    <source>
        <dbReference type="EMBL" id="PXV96244.1"/>
    </source>
</evidence>
<sequence length="293" mass="33104">MLIKDIYILKGSNPVEISENENITINLELDKAPIQENTLLTGNVSSNGKPISNATVVVLDKSSNQMFHTATDENGMYQFCSVLSVGKYKVIASAIGYMTSGVVTVCIKENEVIQQSFELERSIIYENGIVYGKILENCSKKPIDDAKIYLKSIDDIDHVFYFTTSNHNGQFLIYNVLPDIYIIEVKKQGYIFTKPLEITVEKFDRISLYFDLIKENASSNNTISGFVTSNTKAVIEAVVILYRLDEFACEKVIQIQKTNECGFYFFANIDKGSYLVKAKLQNDVIYEEQFIVS</sequence>
<dbReference type="Proteomes" id="UP000247523">
    <property type="component" value="Unassembled WGS sequence"/>
</dbReference>
<comment type="caution">
    <text evidence="4">The sequence shown here is derived from an EMBL/GenBank/DDBJ whole genome shotgun (WGS) entry which is preliminary data.</text>
</comment>
<keyword evidence="3" id="KW-0732">Signal</keyword>
<reference evidence="4 5" key="1">
    <citation type="submission" date="2018-05" db="EMBL/GenBank/DDBJ databases">
        <title>Genomic Encyclopedia of Type Strains, Phase IV (KMG-IV): sequencing the most valuable type-strain genomes for metagenomic binning, comparative biology and taxonomic classification.</title>
        <authorList>
            <person name="Goeker M."/>
        </authorList>
    </citation>
    <scope>NUCLEOTIDE SEQUENCE [LARGE SCALE GENOMIC DNA]</scope>
    <source>
        <strain evidence="4 5">DSM 28816</strain>
    </source>
</reference>
<comment type="similarity">
    <text evidence="1">Belongs to the serine-aspartate repeat-containing protein (SDr) family.</text>
</comment>
<gene>
    <name evidence="4" type="ORF">C8E03_101879</name>
</gene>
<dbReference type="InterPro" id="IPR013784">
    <property type="entry name" value="Carb-bd-like_fold"/>
</dbReference>
<dbReference type="SUPFAM" id="SSF49452">
    <property type="entry name" value="Starch-binding domain-like"/>
    <property type="match status" value="1"/>
</dbReference>
<dbReference type="Gene3D" id="2.60.40.1120">
    <property type="entry name" value="Carboxypeptidase-like, regulatory domain"/>
    <property type="match status" value="2"/>
</dbReference>
<dbReference type="AlphaFoldDB" id="A0A318EYX3"/>
<protein>
    <submittedName>
        <fullName evidence="4">Carboxypeptidase family protein</fullName>
    </submittedName>
</protein>
<dbReference type="PANTHER" id="PTHR36108">
    <property type="entry name" value="COLOSSIN-B-RELATED"/>
    <property type="match status" value="1"/>
</dbReference>
<dbReference type="GO" id="GO:0030246">
    <property type="term" value="F:carbohydrate binding"/>
    <property type="evidence" value="ECO:0007669"/>
    <property type="project" value="InterPro"/>
</dbReference>
<evidence type="ECO:0000256" key="3">
    <source>
        <dbReference type="ARBA" id="ARBA00022729"/>
    </source>
</evidence>
<keyword evidence="4" id="KW-0645">Protease</keyword>
<dbReference type="GO" id="GO:0004180">
    <property type="term" value="F:carboxypeptidase activity"/>
    <property type="evidence" value="ECO:0007669"/>
    <property type="project" value="UniProtKB-KW"/>
</dbReference>
<keyword evidence="4" id="KW-0378">Hydrolase</keyword>
<proteinExistence type="inferred from homology"/>
<dbReference type="SUPFAM" id="SSF49478">
    <property type="entry name" value="Cna protein B-type domain"/>
    <property type="match status" value="1"/>
</dbReference>
<dbReference type="PANTHER" id="PTHR36108:SF13">
    <property type="entry name" value="COLOSSIN-B-RELATED"/>
    <property type="match status" value="1"/>
</dbReference>
<dbReference type="RefSeq" id="WP_110290370.1">
    <property type="nucleotide sequence ID" value="NZ_QICS01000001.1"/>
</dbReference>
<dbReference type="EMBL" id="QICS01000001">
    <property type="protein sequence ID" value="PXV96244.1"/>
    <property type="molecule type" value="Genomic_DNA"/>
</dbReference>
<evidence type="ECO:0000256" key="2">
    <source>
        <dbReference type="ARBA" id="ARBA00022525"/>
    </source>
</evidence>
<dbReference type="SUPFAM" id="SSF49464">
    <property type="entry name" value="Carboxypeptidase regulatory domain-like"/>
    <property type="match status" value="1"/>
</dbReference>
<organism evidence="4 5">
    <name type="scientific">Lachnotalea glycerini</name>
    <dbReference type="NCBI Taxonomy" id="1763509"/>
    <lineage>
        <taxon>Bacteria</taxon>
        <taxon>Bacillati</taxon>
        <taxon>Bacillota</taxon>
        <taxon>Clostridia</taxon>
        <taxon>Lachnospirales</taxon>
        <taxon>Lachnospiraceae</taxon>
        <taxon>Lachnotalea</taxon>
    </lineage>
</organism>
<dbReference type="Pfam" id="PF13620">
    <property type="entry name" value="CarboxypepD_reg"/>
    <property type="match status" value="1"/>
</dbReference>
<keyword evidence="4" id="KW-0121">Carboxypeptidase</keyword>
<keyword evidence="2" id="KW-0964">Secreted</keyword>
<accession>A0A318EYX3</accession>
<dbReference type="InterPro" id="IPR008969">
    <property type="entry name" value="CarboxyPept-like_regulatory"/>
</dbReference>